<keyword evidence="13" id="KW-0325">Glycoprotein</keyword>
<keyword evidence="16" id="KW-1185">Reference proteome</keyword>
<keyword evidence="3" id="KW-0328">Glycosyltransferase</keyword>
<keyword evidence="7" id="KW-0256">Endoplasmic reticulum</keyword>
<evidence type="ECO:0000256" key="13">
    <source>
        <dbReference type="ARBA" id="ARBA00023180"/>
    </source>
</evidence>
<comment type="caution">
    <text evidence="15">The sequence shown here is derived from an EMBL/GenBank/DDBJ whole genome shotgun (WGS) entry which is preliminary data.</text>
</comment>
<evidence type="ECO:0000256" key="12">
    <source>
        <dbReference type="ARBA" id="ARBA00023157"/>
    </source>
</evidence>
<keyword evidence="10" id="KW-0333">Golgi apparatus</keyword>
<evidence type="ECO:0000256" key="7">
    <source>
        <dbReference type="ARBA" id="ARBA00022824"/>
    </source>
</evidence>
<evidence type="ECO:0000256" key="11">
    <source>
        <dbReference type="ARBA" id="ARBA00023136"/>
    </source>
</evidence>
<dbReference type="PANTHER" id="PTHR46025">
    <property type="entry name" value="XYLOSYLTRANSFERASE OXT"/>
    <property type="match status" value="1"/>
</dbReference>
<dbReference type="InterPro" id="IPR043538">
    <property type="entry name" value="XYLT"/>
</dbReference>
<evidence type="ECO:0000256" key="6">
    <source>
        <dbReference type="ARBA" id="ARBA00022723"/>
    </source>
</evidence>
<keyword evidence="6" id="KW-0479">Metal-binding</keyword>
<evidence type="ECO:0000256" key="3">
    <source>
        <dbReference type="ARBA" id="ARBA00022676"/>
    </source>
</evidence>
<dbReference type="PANTHER" id="PTHR46025:SF3">
    <property type="entry name" value="XYLOSYLTRANSFERASE OXT"/>
    <property type="match status" value="1"/>
</dbReference>
<organism evidence="15 16">
    <name type="scientific">Curtobacterium caseinilyticum</name>
    <dbReference type="NCBI Taxonomy" id="3055137"/>
    <lineage>
        <taxon>Bacteria</taxon>
        <taxon>Bacillati</taxon>
        <taxon>Actinomycetota</taxon>
        <taxon>Actinomycetes</taxon>
        <taxon>Micrococcales</taxon>
        <taxon>Microbacteriaceae</taxon>
        <taxon>Curtobacterium</taxon>
    </lineage>
</organism>
<dbReference type="Pfam" id="PF02485">
    <property type="entry name" value="Branch"/>
    <property type="match status" value="1"/>
</dbReference>
<sequence>MAEDAAPELACVILAHNDPEHVHRLIEALDPFPVYLHVDARASDDVFGAITADLPARVTVLPRRPTAWATWGAVEAEIEGYRAALADGGVTHIALVSGADYPTASIAEIRALLRDHRSDSFSVSSPLPYAQWGRSGGFDRLRYRHWAWGKRMLRLPVPRRLPRDVVFAGGPSSKILAVDHARAVVRTYDTHPELVRFWRRTWSSDETFVNSVLNTPRFVPGWQDHHVGDVFLWWIDWGGPRKKSPPWIDAEALPRLAARRWTSEQVIPWVFARKFSTAASTAVLDELDEMHGLRQEAVTSDAP</sequence>
<evidence type="ECO:0000256" key="5">
    <source>
        <dbReference type="ARBA" id="ARBA00022692"/>
    </source>
</evidence>
<dbReference type="Proteomes" id="UP001236404">
    <property type="component" value="Unassembled WGS sequence"/>
</dbReference>
<keyword evidence="8" id="KW-0735">Signal-anchor</keyword>
<evidence type="ECO:0000256" key="1">
    <source>
        <dbReference type="ARBA" id="ARBA00004323"/>
    </source>
</evidence>
<evidence type="ECO:0000313" key="15">
    <source>
        <dbReference type="EMBL" id="MDM7890153.1"/>
    </source>
</evidence>
<gene>
    <name evidence="15" type="ORF">QUG93_00475</name>
</gene>
<accession>A0ABT7TKP5</accession>
<keyword evidence="11" id="KW-0472">Membrane</keyword>
<keyword evidence="5" id="KW-0812">Transmembrane</keyword>
<keyword evidence="9" id="KW-1133">Transmembrane helix</keyword>
<dbReference type="InterPro" id="IPR003406">
    <property type="entry name" value="Glyco_trans_14"/>
</dbReference>
<evidence type="ECO:0000313" key="16">
    <source>
        <dbReference type="Proteomes" id="UP001236404"/>
    </source>
</evidence>
<name>A0ABT7TKP5_9MICO</name>
<evidence type="ECO:0000256" key="4">
    <source>
        <dbReference type="ARBA" id="ARBA00022679"/>
    </source>
</evidence>
<dbReference type="EMBL" id="JAUCMN010000001">
    <property type="protein sequence ID" value="MDM7890153.1"/>
    <property type="molecule type" value="Genomic_DNA"/>
</dbReference>
<evidence type="ECO:0000256" key="8">
    <source>
        <dbReference type="ARBA" id="ARBA00022968"/>
    </source>
</evidence>
<evidence type="ECO:0000256" key="14">
    <source>
        <dbReference type="ARBA" id="ARBA00042865"/>
    </source>
</evidence>
<keyword evidence="12" id="KW-1015">Disulfide bond</keyword>
<comment type="subcellular location">
    <subcellularLocation>
        <location evidence="2">Endoplasmic reticulum membrane</location>
        <topology evidence="2">Single-pass type II membrane protein</topology>
    </subcellularLocation>
    <subcellularLocation>
        <location evidence="1">Golgi apparatus membrane</location>
        <topology evidence="1">Single-pass type II membrane protein</topology>
    </subcellularLocation>
</comment>
<reference evidence="15 16" key="1">
    <citation type="submission" date="2023-06" db="EMBL/GenBank/DDBJ databases">
        <authorList>
            <person name="Feng G."/>
            <person name="Li J."/>
            <person name="Zhu H."/>
        </authorList>
    </citation>
    <scope>NUCLEOTIDE SEQUENCE [LARGE SCALE GENOMIC DNA]</scope>
    <source>
        <strain evidence="15 16">RHCKG28</strain>
    </source>
</reference>
<protein>
    <recommendedName>
        <fullName evidence="14">Peptide O-xylosyltransferase</fullName>
    </recommendedName>
</protein>
<evidence type="ECO:0000256" key="9">
    <source>
        <dbReference type="ARBA" id="ARBA00022989"/>
    </source>
</evidence>
<evidence type="ECO:0000256" key="10">
    <source>
        <dbReference type="ARBA" id="ARBA00023034"/>
    </source>
</evidence>
<evidence type="ECO:0000256" key="2">
    <source>
        <dbReference type="ARBA" id="ARBA00004648"/>
    </source>
</evidence>
<dbReference type="RefSeq" id="WP_289471673.1">
    <property type="nucleotide sequence ID" value="NZ_JAUCMN010000001.1"/>
</dbReference>
<proteinExistence type="predicted"/>
<keyword evidence="4" id="KW-0808">Transferase</keyword>